<feature type="compositionally biased region" description="Low complexity" evidence="2">
    <location>
        <begin position="444"/>
        <end position="453"/>
    </location>
</feature>
<dbReference type="AlphaFoldDB" id="A0A316UMN3"/>
<reference evidence="5 6" key="1">
    <citation type="journal article" date="2018" name="Mol. Biol. Evol.">
        <title>Broad Genomic Sampling Reveals a Smut Pathogenic Ancestry of the Fungal Clade Ustilaginomycotina.</title>
        <authorList>
            <person name="Kijpornyongpan T."/>
            <person name="Mondo S.J."/>
            <person name="Barry K."/>
            <person name="Sandor L."/>
            <person name="Lee J."/>
            <person name="Lipzen A."/>
            <person name="Pangilinan J."/>
            <person name="LaButti K."/>
            <person name="Hainaut M."/>
            <person name="Henrissat B."/>
            <person name="Grigoriev I.V."/>
            <person name="Spatafora J.W."/>
            <person name="Aime M.C."/>
        </authorList>
    </citation>
    <scope>NUCLEOTIDE SEQUENCE [LARGE SCALE GENOMIC DNA]</scope>
    <source>
        <strain evidence="5 6">MCA 5214</strain>
    </source>
</reference>
<evidence type="ECO:0000259" key="4">
    <source>
        <dbReference type="Pfam" id="PF00561"/>
    </source>
</evidence>
<keyword evidence="3" id="KW-0732">Signal</keyword>
<dbReference type="GO" id="GO:0005743">
    <property type="term" value="C:mitochondrial inner membrane"/>
    <property type="evidence" value="ECO:0007669"/>
    <property type="project" value="TreeGrafter"/>
</dbReference>
<keyword evidence="6" id="KW-1185">Reference proteome</keyword>
<dbReference type="SUPFAM" id="SSF53474">
    <property type="entry name" value="alpha/beta-Hydrolases"/>
    <property type="match status" value="1"/>
</dbReference>
<evidence type="ECO:0000313" key="5">
    <source>
        <dbReference type="EMBL" id="PWN26490.1"/>
    </source>
</evidence>
<dbReference type="Pfam" id="PF00561">
    <property type="entry name" value="Abhydrolase_1"/>
    <property type="match status" value="1"/>
</dbReference>
<dbReference type="PANTHER" id="PTHR42886">
    <property type="entry name" value="RE40534P-RELATED"/>
    <property type="match status" value="1"/>
</dbReference>
<dbReference type="InterPro" id="IPR029058">
    <property type="entry name" value="AB_hydrolase_fold"/>
</dbReference>
<dbReference type="GO" id="GO:0035965">
    <property type="term" value="P:cardiolipin acyl-chain remodeling"/>
    <property type="evidence" value="ECO:0007669"/>
    <property type="project" value="TreeGrafter"/>
</dbReference>
<organism evidence="5 6">
    <name type="scientific">Jaminaea rosea</name>
    <dbReference type="NCBI Taxonomy" id="1569628"/>
    <lineage>
        <taxon>Eukaryota</taxon>
        <taxon>Fungi</taxon>
        <taxon>Dikarya</taxon>
        <taxon>Basidiomycota</taxon>
        <taxon>Ustilaginomycotina</taxon>
        <taxon>Exobasidiomycetes</taxon>
        <taxon>Microstromatales</taxon>
        <taxon>Microstromatales incertae sedis</taxon>
        <taxon>Jaminaea</taxon>
    </lineage>
</organism>
<protein>
    <submittedName>
        <fullName evidence="5">Alpha/beta-hydrolase</fullName>
    </submittedName>
</protein>
<sequence length="582" mass="63161">MKASPLLLLLLLLRLELLAMANSQTQTQPAWQPPSIPTTVASSFQSWLRPNHSPSPSSSRTPDSGRSPHASAADVTSAKQGQHNDTRAASAAADVAAAATPPSSLQSPVSVRYHGKYDQLGASAELWLYTQAAPSFFKGAQLANAANDIWRGDRGTFDSMWRQASSNSSQPRDTNHNSYAAEERATIATSPSEVEGKVASIRWVSVEPEQPPPASKGWFGSLLGSSHTPRCINVLEIGKPRAEATTSAATQDDGEEKIVLLHGYGAGTGFFFQNIDALASRPHSRLYALDWLGMGRSSRPTYHIPSHILKSGDDLQRVEAAEGFFLDSLEEWRKRAGVERMTLVGHSLGGYLSTAYAIRHPERVNRLVLVSPVGVGAAPPEEGQPQQAPAFDPKNAAYVSKSAQGDVDADGASLHSVHSVEREVLDPQRNMVPENAAQEHEAAQKVQAGAQGAPTNSDGTTQPLTEEQLKSSGHRPPRFSSRTRAVFGWLWEQNFSPFGLLRTSSIFGPYLMSRYTQRRFGTLPEEELKALHAYCQGIFLARGSGEYCLAHMLKPGAWARVPLVHRLAGTGIRQEAQDILRQ</sequence>
<feature type="compositionally biased region" description="Low complexity" evidence="2">
    <location>
        <begin position="49"/>
        <end position="68"/>
    </location>
</feature>
<dbReference type="InterPro" id="IPR000073">
    <property type="entry name" value="AB_hydrolase_1"/>
</dbReference>
<dbReference type="GO" id="GO:0004623">
    <property type="term" value="F:phospholipase A2 activity"/>
    <property type="evidence" value="ECO:0007669"/>
    <property type="project" value="TreeGrafter"/>
</dbReference>
<feature type="chain" id="PRO_5016421680" evidence="3">
    <location>
        <begin position="22"/>
        <end position="582"/>
    </location>
</feature>
<dbReference type="GeneID" id="37026594"/>
<name>A0A316UMN3_9BASI</name>
<dbReference type="Gene3D" id="3.40.50.1820">
    <property type="entry name" value="alpha/beta hydrolase"/>
    <property type="match status" value="1"/>
</dbReference>
<evidence type="ECO:0000256" key="1">
    <source>
        <dbReference type="ARBA" id="ARBA00038097"/>
    </source>
</evidence>
<evidence type="ECO:0000256" key="3">
    <source>
        <dbReference type="SAM" id="SignalP"/>
    </source>
</evidence>
<feature type="region of interest" description="Disordered" evidence="2">
    <location>
        <begin position="42"/>
        <end position="107"/>
    </location>
</feature>
<dbReference type="EMBL" id="KZ819671">
    <property type="protein sequence ID" value="PWN26490.1"/>
    <property type="molecule type" value="Genomic_DNA"/>
</dbReference>
<dbReference type="OrthoDB" id="7457040at2759"/>
<dbReference type="GO" id="GO:0042171">
    <property type="term" value="F:lysophosphatidic acid acyltransferase activity"/>
    <property type="evidence" value="ECO:0007669"/>
    <property type="project" value="TreeGrafter"/>
</dbReference>
<evidence type="ECO:0000313" key="6">
    <source>
        <dbReference type="Proteomes" id="UP000245884"/>
    </source>
</evidence>
<dbReference type="STRING" id="1569628.A0A316UMN3"/>
<dbReference type="GO" id="GO:0006654">
    <property type="term" value="P:phosphatidic acid biosynthetic process"/>
    <property type="evidence" value="ECO:0007669"/>
    <property type="project" value="TreeGrafter"/>
</dbReference>
<dbReference type="PANTHER" id="PTHR42886:SF29">
    <property type="entry name" value="PUMMELIG, ISOFORM A"/>
    <property type="match status" value="1"/>
</dbReference>
<feature type="compositionally biased region" description="Polar residues" evidence="2">
    <location>
        <begin position="454"/>
        <end position="465"/>
    </location>
</feature>
<feature type="region of interest" description="Disordered" evidence="2">
    <location>
        <begin position="436"/>
        <end position="478"/>
    </location>
</feature>
<accession>A0A316UMN3</accession>
<evidence type="ECO:0000256" key="2">
    <source>
        <dbReference type="SAM" id="MobiDB-lite"/>
    </source>
</evidence>
<feature type="compositionally biased region" description="Low complexity" evidence="2">
    <location>
        <begin position="88"/>
        <end position="99"/>
    </location>
</feature>
<feature type="domain" description="AB hydrolase-1" evidence="4">
    <location>
        <begin position="258"/>
        <end position="402"/>
    </location>
</feature>
<dbReference type="Proteomes" id="UP000245884">
    <property type="component" value="Unassembled WGS sequence"/>
</dbReference>
<dbReference type="RefSeq" id="XP_025361102.1">
    <property type="nucleotide sequence ID" value="XM_025504771.1"/>
</dbReference>
<comment type="similarity">
    <text evidence="1">Belongs to the peptidase S33 family. ABHD4/ABHD5 subfamily.</text>
</comment>
<keyword evidence="5" id="KW-0378">Hydrolase</keyword>
<proteinExistence type="inferred from homology"/>
<gene>
    <name evidence="5" type="ORF">BDZ90DRAFT_227702</name>
</gene>
<dbReference type="GO" id="GO:0055088">
    <property type="term" value="P:lipid homeostasis"/>
    <property type="evidence" value="ECO:0007669"/>
    <property type="project" value="TreeGrafter"/>
</dbReference>
<feature type="signal peptide" evidence="3">
    <location>
        <begin position="1"/>
        <end position="21"/>
    </location>
</feature>